<dbReference type="EMBL" id="NWTC01000005">
    <property type="protein sequence ID" value="PDT48473.1"/>
    <property type="molecule type" value="Genomic_DNA"/>
</dbReference>
<dbReference type="Proteomes" id="UP000466694">
    <property type="component" value="Unassembled WGS sequence"/>
</dbReference>
<reference evidence="1 4" key="1">
    <citation type="journal article" date="2013" name="Genome Biol.">
        <title>Comparative genomics of the core and accessory genomes of 48 Sinorhizobium strains comprising five genospecies.</title>
        <authorList>
            <person name="Sugawara M."/>
            <person name="Epstein B."/>
            <person name="Badgley B.D."/>
            <person name="Unno T."/>
            <person name="Xu L."/>
            <person name="Reese J."/>
            <person name="Gyaneshwar P."/>
            <person name="Denny R."/>
            <person name="Mudge J."/>
            <person name="Bharti A.K."/>
            <person name="Farmer A.D."/>
            <person name="May G.D."/>
            <person name="Woodward J.E."/>
            <person name="Medigue C."/>
            <person name="Vallenet D."/>
            <person name="Lajus A."/>
            <person name="Rouy Z."/>
            <person name="Martinez-Vaz B."/>
            <person name="Tiffin P."/>
            <person name="Young N.D."/>
            <person name="Sadowsky M.J."/>
        </authorList>
    </citation>
    <scope>NUCLEOTIDE SEQUENCE [LARGE SCALE GENOMIC DNA]</scope>
    <source>
        <strain evidence="1 4">USDA205</strain>
    </source>
</reference>
<reference evidence="2 3" key="2">
    <citation type="submission" date="2017-09" db="EMBL/GenBank/DDBJ databases">
        <title>Comparative genomics of rhizobia isolated from Phaseolus vulgaris in China.</title>
        <authorList>
            <person name="Tong W."/>
        </authorList>
    </citation>
    <scope>NUCLEOTIDE SEQUENCE [LARGE SCALE GENOMIC DNA]</scope>
    <source>
        <strain evidence="2 3">PCH1</strain>
    </source>
</reference>
<protein>
    <submittedName>
        <fullName evidence="2">Uncharacterized protein</fullName>
    </submittedName>
</protein>
<dbReference type="Proteomes" id="UP000220353">
    <property type="component" value="Unassembled WGS sequence"/>
</dbReference>
<name>A0A2A6M0S2_RHIFR</name>
<proteinExistence type="predicted"/>
<dbReference type="EMBL" id="WISZ01000033">
    <property type="protein sequence ID" value="MQX07109.1"/>
    <property type="molecule type" value="Genomic_DNA"/>
</dbReference>
<dbReference type="AlphaFoldDB" id="A0A2A6M0S2"/>
<evidence type="ECO:0000313" key="3">
    <source>
        <dbReference type="Proteomes" id="UP000220353"/>
    </source>
</evidence>
<organism evidence="2 3">
    <name type="scientific">Rhizobium fredii</name>
    <name type="common">Sinorhizobium fredii</name>
    <dbReference type="NCBI Taxonomy" id="380"/>
    <lineage>
        <taxon>Bacteria</taxon>
        <taxon>Pseudomonadati</taxon>
        <taxon>Pseudomonadota</taxon>
        <taxon>Alphaproteobacteria</taxon>
        <taxon>Hyphomicrobiales</taxon>
        <taxon>Rhizobiaceae</taxon>
        <taxon>Sinorhizobium/Ensifer group</taxon>
        <taxon>Sinorhizobium</taxon>
    </lineage>
</organism>
<gene>
    <name evidence="2" type="ORF">CO661_08345</name>
    <name evidence="1" type="ORF">GHK48_01865</name>
</gene>
<reference evidence="1" key="3">
    <citation type="submission" date="2019-10" db="EMBL/GenBank/DDBJ databases">
        <authorList>
            <person name="Sugawara M."/>
            <person name="Epstein B."/>
            <person name="Badgley B."/>
            <person name="Unno T."/>
            <person name="Xu L."/>
            <person name="Reese J."/>
            <person name="Gyaneshwar P."/>
            <person name="Denny R."/>
            <person name="Mudege J."/>
            <person name="Bharti A."/>
            <person name="Farmer A."/>
            <person name="May G."/>
            <person name="Woodward J."/>
            <person name="Medigue C."/>
            <person name="Vallenet D."/>
            <person name="Lajus A."/>
            <person name="Rouy Z."/>
            <person name="Martinez-Vaz B."/>
            <person name="Tiffin P."/>
            <person name="Young N."/>
            <person name="Sadowsky M."/>
        </authorList>
    </citation>
    <scope>NUCLEOTIDE SEQUENCE</scope>
    <source>
        <strain evidence="1">USDA205</strain>
    </source>
</reference>
<evidence type="ECO:0000313" key="4">
    <source>
        <dbReference type="Proteomes" id="UP000466694"/>
    </source>
</evidence>
<evidence type="ECO:0000313" key="2">
    <source>
        <dbReference type="EMBL" id="PDT48473.1"/>
    </source>
</evidence>
<comment type="caution">
    <text evidence="2">The sequence shown here is derived from an EMBL/GenBank/DDBJ whole genome shotgun (WGS) entry which is preliminary data.</text>
</comment>
<dbReference type="RefSeq" id="WP_014330635.1">
    <property type="nucleotide sequence ID" value="NZ_BJNI01000131.1"/>
</dbReference>
<sequence length="68" mass="7902">MNVDHSTDMLSLYPDEMRMLREMFDCALVERQWSSNCQAAEALAAKIVDFHQTGVNDADDLFTMIRRF</sequence>
<accession>A0A2A6M0S2</accession>
<dbReference type="GeneID" id="48975204"/>
<evidence type="ECO:0000313" key="1">
    <source>
        <dbReference type="EMBL" id="MQX07109.1"/>
    </source>
</evidence>